<sequence>MSEQTQNQQEPTDVAPEVEEAYPAAPEPSEALRALDRLVGTWEVTGGAPGSVTYEWMEGGYFLIQRVELEQFGQPITGFEVIGNLRPFGEAPSEHVHSRFYDSQGNTLDYVYEIDGDTLWIWALEKGHPAHFKGTFDADGDVVDGEWVYPGGGGYPSTMTRVGGE</sequence>
<keyword evidence="3" id="KW-1185">Reference proteome</keyword>
<name>A0ABW2Q5C4_9MICO</name>
<protein>
    <recommendedName>
        <fullName evidence="4">DUF1579 domain-containing protein</fullName>
    </recommendedName>
</protein>
<reference evidence="3" key="1">
    <citation type="journal article" date="2019" name="Int. J. Syst. Evol. Microbiol.">
        <title>The Global Catalogue of Microorganisms (GCM) 10K type strain sequencing project: providing services to taxonomists for standard genome sequencing and annotation.</title>
        <authorList>
            <consortium name="The Broad Institute Genomics Platform"/>
            <consortium name="The Broad Institute Genome Sequencing Center for Infectious Disease"/>
            <person name="Wu L."/>
            <person name="Ma J."/>
        </authorList>
    </citation>
    <scope>NUCLEOTIDE SEQUENCE [LARGE SCALE GENOMIC DNA]</scope>
    <source>
        <strain evidence="3">JCM 1490</strain>
    </source>
</reference>
<evidence type="ECO:0000313" key="2">
    <source>
        <dbReference type="EMBL" id="MFC7403782.1"/>
    </source>
</evidence>
<proteinExistence type="predicted"/>
<evidence type="ECO:0000313" key="3">
    <source>
        <dbReference type="Proteomes" id="UP001596455"/>
    </source>
</evidence>
<evidence type="ECO:0000256" key="1">
    <source>
        <dbReference type="SAM" id="MobiDB-lite"/>
    </source>
</evidence>
<evidence type="ECO:0008006" key="4">
    <source>
        <dbReference type="Google" id="ProtNLM"/>
    </source>
</evidence>
<organism evidence="2 3">
    <name type="scientific">Georgenia alba</name>
    <dbReference type="NCBI Taxonomy" id="2233858"/>
    <lineage>
        <taxon>Bacteria</taxon>
        <taxon>Bacillati</taxon>
        <taxon>Actinomycetota</taxon>
        <taxon>Actinomycetes</taxon>
        <taxon>Micrococcales</taxon>
        <taxon>Bogoriellaceae</taxon>
        <taxon>Georgenia</taxon>
    </lineage>
</organism>
<dbReference type="EMBL" id="JBHTCQ010000001">
    <property type="protein sequence ID" value="MFC7403782.1"/>
    <property type="molecule type" value="Genomic_DNA"/>
</dbReference>
<feature type="region of interest" description="Disordered" evidence="1">
    <location>
        <begin position="1"/>
        <end position="27"/>
    </location>
</feature>
<gene>
    <name evidence="2" type="ORF">ACFQQL_01570</name>
</gene>
<accession>A0ABW2Q5C4</accession>
<feature type="compositionally biased region" description="Polar residues" evidence="1">
    <location>
        <begin position="1"/>
        <end position="11"/>
    </location>
</feature>
<dbReference type="Proteomes" id="UP001596455">
    <property type="component" value="Unassembled WGS sequence"/>
</dbReference>
<dbReference type="RefSeq" id="WP_382390569.1">
    <property type="nucleotide sequence ID" value="NZ_JBHTCQ010000001.1"/>
</dbReference>
<comment type="caution">
    <text evidence="2">The sequence shown here is derived from an EMBL/GenBank/DDBJ whole genome shotgun (WGS) entry which is preliminary data.</text>
</comment>